<dbReference type="Pfam" id="PF04480">
    <property type="entry name" value="DUF559"/>
    <property type="match status" value="1"/>
</dbReference>
<dbReference type="RefSeq" id="WP_219318929.1">
    <property type="nucleotide sequence ID" value="NZ_JAHWYN010000024.1"/>
</dbReference>
<organism evidence="2 3">
    <name type="scientific">Flavobacterium taihuense</name>
    <dbReference type="NCBI Taxonomy" id="2857508"/>
    <lineage>
        <taxon>Bacteria</taxon>
        <taxon>Pseudomonadati</taxon>
        <taxon>Bacteroidota</taxon>
        <taxon>Flavobacteriia</taxon>
        <taxon>Flavobacteriales</taxon>
        <taxon>Flavobacteriaceae</taxon>
        <taxon>Flavobacterium</taxon>
    </lineage>
</organism>
<keyword evidence="2" id="KW-0255">Endonuclease</keyword>
<dbReference type="EMBL" id="JAHWYN010000024">
    <property type="protein sequence ID" value="MBW4362445.1"/>
    <property type="molecule type" value="Genomic_DNA"/>
</dbReference>
<sequence length="232" mass="27699">MGRIPISIKKIKIDNSRRSLQSEVSETVSYLFTLEEKGEQWQKTFVCDRNDLLKLRNELDKLIEETTTAEVLQITNDKAKIIDEHYKTDELCQNCNYKLTYKCKECLFVLQSPLERKLYLELSKSYLKFQTQYPLNWYGQNISIEGKTYGDCQNNFKEVLTVVDFYIEKRQTKLCIYTDGHTYHERTEEQAQRDRNIDRKLQELGFQVLRYTGKEVKENCEKIITDINKWIK</sequence>
<keyword evidence="3" id="KW-1185">Reference proteome</keyword>
<proteinExistence type="predicted"/>
<reference evidence="2 3" key="1">
    <citation type="submission" date="2021-07" db="EMBL/GenBank/DDBJ databases">
        <title>Flavobacterium sp. nov. isolated from sediment on the Taihu Lake.</title>
        <authorList>
            <person name="Qu J.-H."/>
        </authorList>
    </citation>
    <scope>NUCLEOTIDE SEQUENCE [LARGE SCALE GENOMIC DNA]</scope>
    <source>
        <strain evidence="2 3">NAS39</strain>
    </source>
</reference>
<feature type="domain" description="DUF559" evidence="1">
    <location>
        <begin position="162"/>
        <end position="231"/>
    </location>
</feature>
<dbReference type="InterPro" id="IPR007569">
    <property type="entry name" value="DUF559"/>
</dbReference>
<name>A0ABS6Y0K7_9FLAO</name>
<dbReference type="GO" id="GO:0004519">
    <property type="term" value="F:endonuclease activity"/>
    <property type="evidence" value="ECO:0007669"/>
    <property type="project" value="UniProtKB-KW"/>
</dbReference>
<keyword evidence="2" id="KW-0540">Nuclease</keyword>
<protein>
    <submittedName>
        <fullName evidence="2">Endonuclease domain-containing protein</fullName>
    </submittedName>
</protein>
<evidence type="ECO:0000313" key="3">
    <source>
        <dbReference type="Proteomes" id="UP000812031"/>
    </source>
</evidence>
<accession>A0ABS6Y0K7</accession>
<gene>
    <name evidence="2" type="ORF">KZH69_18310</name>
</gene>
<keyword evidence="2" id="KW-0378">Hydrolase</keyword>
<evidence type="ECO:0000313" key="2">
    <source>
        <dbReference type="EMBL" id="MBW4362445.1"/>
    </source>
</evidence>
<evidence type="ECO:0000259" key="1">
    <source>
        <dbReference type="Pfam" id="PF04480"/>
    </source>
</evidence>
<comment type="caution">
    <text evidence="2">The sequence shown here is derived from an EMBL/GenBank/DDBJ whole genome shotgun (WGS) entry which is preliminary data.</text>
</comment>
<dbReference type="Proteomes" id="UP000812031">
    <property type="component" value="Unassembled WGS sequence"/>
</dbReference>